<keyword evidence="1 5" id="KW-0963">Cytoplasm</keyword>
<dbReference type="InterPro" id="IPR036976">
    <property type="entry name" value="RimM_N_sf"/>
</dbReference>
<reference evidence="8 9" key="1">
    <citation type="submission" date="2018-06" db="EMBL/GenBank/DDBJ databases">
        <authorList>
            <consortium name="Pathogen Informatics"/>
            <person name="Doyle S."/>
        </authorList>
    </citation>
    <scope>NUCLEOTIDE SEQUENCE [LARGE SCALE GENOMIC DNA]</scope>
    <source>
        <strain evidence="8 9">NCTC13316</strain>
    </source>
</reference>
<protein>
    <recommendedName>
        <fullName evidence="5">Ribosome maturation factor RimM</fullName>
    </recommendedName>
</protein>
<sequence length="169" mass="19435">MADEWVIVGRFGRVHGIKGYISINSYTEPHTNILNYQGWHTYINKVWQPIKLLDTEVTTKNLLVKVEGFSERELAMNLTNCDIRVHKEQLPKLESGEFYWHELVGLEVINQQGSRFGTVVGILPTGSNDVLVVQGNENKQYLIPYLLGRFIVDVNLKEQCIVADWDIDF</sequence>
<dbReference type="SUPFAM" id="SSF50447">
    <property type="entry name" value="Translation proteins"/>
    <property type="match status" value="1"/>
</dbReference>
<dbReference type="InterPro" id="IPR002676">
    <property type="entry name" value="RimM_N"/>
</dbReference>
<dbReference type="GO" id="GO:0043022">
    <property type="term" value="F:ribosome binding"/>
    <property type="evidence" value="ECO:0007669"/>
    <property type="project" value="InterPro"/>
</dbReference>
<dbReference type="PANTHER" id="PTHR33692:SF1">
    <property type="entry name" value="RIBOSOME MATURATION FACTOR RIMM"/>
    <property type="match status" value="1"/>
</dbReference>
<dbReference type="NCBIfam" id="TIGR02273">
    <property type="entry name" value="16S_RimM"/>
    <property type="match status" value="1"/>
</dbReference>
<comment type="similarity">
    <text evidence="5">Belongs to the RimM family.</text>
</comment>
<dbReference type="Pfam" id="PF01782">
    <property type="entry name" value="RimM"/>
    <property type="match status" value="1"/>
</dbReference>
<dbReference type="HAMAP" id="MF_00014">
    <property type="entry name" value="Ribosome_mat_RimM"/>
    <property type="match status" value="1"/>
</dbReference>
<evidence type="ECO:0000256" key="1">
    <source>
        <dbReference type="ARBA" id="ARBA00022490"/>
    </source>
</evidence>
<evidence type="ECO:0000313" key="9">
    <source>
        <dbReference type="Proteomes" id="UP000254794"/>
    </source>
</evidence>
<evidence type="ECO:0000256" key="3">
    <source>
        <dbReference type="ARBA" id="ARBA00022552"/>
    </source>
</evidence>
<dbReference type="InterPro" id="IPR056792">
    <property type="entry name" value="PRC_RimM"/>
</dbReference>
<dbReference type="GO" id="GO:0006364">
    <property type="term" value="P:rRNA processing"/>
    <property type="evidence" value="ECO:0007669"/>
    <property type="project" value="UniProtKB-UniRule"/>
</dbReference>
<evidence type="ECO:0000259" key="6">
    <source>
        <dbReference type="Pfam" id="PF01782"/>
    </source>
</evidence>
<dbReference type="InterPro" id="IPR011033">
    <property type="entry name" value="PRC_barrel-like_sf"/>
</dbReference>
<keyword evidence="3 5" id="KW-0698">rRNA processing</keyword>
<evidence type="ECO:0000313" key="8">
    <source>
        <dbReference type="EMBL" id="STX50337.1"/>
    </source>
</evidence>
<comment type="subcellular location">
    <subcellularLocation>
        <location evidence="5">Cytoplasm</location>
    </subcellularLocation>
</comment>
<dbReference type="GO" id="GO:0005737">
    <property type="term" value="C:cytoplasm"/>
    <property type="evidence" value="ECO:0007669"/>
    <property type="project" value="UniProtKB-SubCell"/>
</dbReference>
<comment type="domain">
    <text evidence="5">The PRC barrel domain binds ribosomal protein uS19.</text>
</comment>
<dbReference type="Gene3D" id="2.30.30.240">
    <property type="entry name" value="PRC-barrel domain"/>
    <property type="match status" value="1"/>
</dbReference>
<feature type="domain" description="Ribosome maturation factor RimM PRC barrel" evidence="7">
    <location>
        <begin position="100"/>
        <end position="165"/>
    </location>
</feature>
<dbReference type="InterPro" id="IPR009000">
    <property type="entry name" value="Transl_B-barrel_sf"/>
</dbReference>
<dbReference type="GO" id="GO:0005840">
    <property type="term" value="C:ribosome"/>
    <property type="evidence" value="ECO:0007669"/>
    <property type="project" value="InterPro"/>
</dbReference>
<comment type="subunit">
    <text evidence="5">Binds ribosomal protein uS19.</text>
</comment>
<dbReference type="PANTHER" id="PTHR33692">
    <property type="entry name" value="RIBOSOME MATURATION FACTOR RIMM"/>
    <property type="match status" value="1"/>
</dbReference>
<keyword evidence="4 5" id="KW-0143">Chaperone</keyword>
<feature type="domain" description="RimM N-terminal" evidence="6">
    <location>
        <begin position="8"/>
        <end position="89"/>
    </location>
</feature>
<organism evidence="8 9">
    <name type="scientific">Legionella busanensis</name>
    <dbReference type="NCBI Taxonomy" id="190655"/>
    <lineage>
        <taxon>Bacteria</taxon>
        <taxon>Pseudomonadati</taxon>
        <taxon>Pseudomonadota</taxon>
        <taxon>Gammaproteobacteria</taxon>
        <taxon>Legionellales</taxon>
        <taxon>Legionellaceae</taxon>
        <taxon>Legionella</taxon>
    </lineage>
</organism>
<accession>A0A378JH58</accession>
<dbReference type="Proteomes" id="UP000254794">
    <property type="component" value="Unassembled WGS sequence"/>
</dbReference>
<evidence type="ECO:0000256" key="4">
    <source>
        <dbReference type="ARBA" id="ARBA00023186"/>
    </source>
</evidence>
<proteinExistence type="inferred from homology"/>
<evidence type="ECO:0000256" key="5">
    <source>
        <dbReference type="HAMAP-Rule" id="MF_00014"/>
    </source>
</evidence>
<dbReference type="Pfam" id="PF24986">
    <property type="entry name" value="PRC_RimM"/>
    <property type="match status" value="1"/>
</dbReference>
<dbReference type="InterPro" id="IPR011961">
    <property type="entry name" value="RimM"/>
</dbReference>
<dbReference type="GO" id="GO:0042274">
    <property type="term" value="P:ribosomal small subunit biogenesis"/>
    <property type="evidence" value="ECO:0007669"/>
    <property type="project" value="UniProtKB-UniRule"/>
</dbReference>
<dbReference type="AlphaFoldDB" id="A0A378JH58"/>
<comment type="function">
    <text evidence="5">An accessory protein needed during the final step in the assembly of 30S ribosomal subunit, possibly for assembly of the head region. Essential for efficient processing of 16S rRNA. May be needed both before and after RbfA during the maturation of 16S rRNA. It has affinity for free ribosomal 30S subunits but not for 70S ribosomes.</text>
</comment>
<keyword evidence="9" id="KW-1185">Reference proteome</keyword>
<dbReference type="SUPFAM" id="SSF50346">
    <property type="entry name" value="PRC-barrel domain"/>
    <property type="match status" value="1"/>
</dbReference>
<evidence type="ECO:0000259" key="7">
    <source>
        <dbReference type="Pfam" id="PF24986"/>
    </source>
</evidence>
<keyword evidence="2 5" id="KW-0690">Ribosome biogenesis</keyword>
<evidence type="ECO:0000256" key="2">
    <source>
        <dbReference type="ARBA" id="ARBA00022517"/>
    </source>
</evidence>
<gene>
    <name evidence="5 8" type="primary">rimM</name>
    <name evidence="8" type="ORF">NCTC13316_00413</name>
</gene>
<dbReference type="Gene3D" id="2.40.30.60">
    <property type="entry name" value="RimM"/>
    <property type="match status" value="1"/>
</dbReference>
<dbReference type="EMBL" id="UGOD01000001">
    <property type="protein sequence ID" value="STX50337.1"/>
    <property type="molecule type" value="Genomic_DNA"/>
</dbReference>
<name>A0A378JH58_9GAMM</name>